<dbReference type="GO" id="GO:0008033">
    <property type="term" value="P:tRNA processing"/>
    <property type="evidence" value="ECO:0007669"/>
    <property type="project" value="UniProtKB-KW"/>
</dbReference>
<keyword evidence="7" id="KW-0460">Magnesium</keyword>
<dbReference type="InterPro" id="IPR002646">
    <property type="entry name" value="PolA_pol_head_dom"/>
</dbReference>
<dbReference type="CDD" id="cd05398">
    <property type="entry name" value="NT_ClassII-CCAase"/>
    <property type="match status" value="1"/>
</dbReference>
<dbReference type="InterPro" id="IPR050264">
    <property type="entry name" value="Bact_CCA-adding_enz_type3_sf"/>
</dbReference>
<gene>
    <name evidence="11" type="primary">pcnB</name>
    <name evidence="11" type="ORF">lam_838</name>
</gene>
<comment type="similarity">
    <text evidence="8">Belongs to the tRNA nucleotidyltransferase/poly(A) polymerase family.</text>
</comment>
<evidence type="ECO:0000256" key="3">
    <source>
        <dbReference type="ARBA" id="ARBA00022694"/>
    </source>
</evidence>
<dbReference type="SUPFAM" id="SSF81301">
    <property type="entry name" value="Nucleotidyltransferase"/>
    <property type="match status" value="1"/>
</dbReference>
<feature type="domain" description="tRNA nucleotidyltransferase/poly(A) polymerase RNA and SrmB- binding" evidence="10">
    <location>
        <begin position="182"/>
        <end position="238"/>
    </location>
</feature>
<dbReference type="InterPro" id="IPR032828">
    <property type="entry name" value="PolyA_RNA-bd"/>
</dbReference>
<reference evidence="11 12" key="1">
    <citation type="journal article" date="2014" name="Mol. Plant Microbe Interact.">
        <title>The complete genome sequence of Candidatus Liberibacter americanus, associated with citrus Huanglongbing.</title>
        <authorList>
            <person name="Wulff N.A."/>
            <person name="Zhang S."/>
            <person name="Setubal J.C."/>
            <person name="Almeida N.F."/>
            <person name="Martins E.C."/>
            <person name="Harakava R."/>
            <person name="Kumar D."/>
            <person name="Rangel L.T."/>
            <person name="Foissac X."/>
            <person name="Bove J."/>
            <person name="Gabriel D.W."/>
        </authorList>
    </citation>
    <scope>NUCLEOTIDE SEQUENCE [LARGE SCALE GENOMIC DNA]</scope>
    <source>
        <strain evidence="11 12">Sao Paulo</strain>
    </source>
</reference>
<dbReference type="KEGG" id="lar:lam_838"/>
<keyword evidence="4" id="KW-0548">Nucleotidyltransferase</keyword>
<dbReference type="PANTHER" id="PTHR46173:SF1">
    <property type="entry name" value="CCA TRNA NUCLEOTIDYLTRANSFERASE 1, MITOCHONDRIAL"/>
    <property type="match status" value="1"/>
</dbReference>
<keyword evidence="12" id="KW-1185">Reference proteome</keyword>
<dbReference type="PATRIC" id="fig|1261131.3.peg.808"/>
<dbReference type="Proteomes" id="UP000017862">
    <property type="component" value="Chromosome"/>
</dbReference>
<evidence type="ECO:0000256" key="5">
    <source>
        <dbReference type="ARBA" id="ARBA00022723"/>
    </source>
</evidence>
<dbReference type="GO" id="GO:0000049">
    <property type="term" value="F:tRNA binding"/>
    <property type="evidence" value="ECO:0007669"/>
    <property type="project" value="TreeGrafter"/>
</dbReference>
<dbReference type="Gene3D" id="3.30.460.10">
    <property type="entry name" value="Beta Polymerase, domain 2"/>
    <property type="match status" value="1"/>
</dbReference>
<dbReference type="Gene3D" id="1.10.3090.10">
    <property type="entry name" value="cca-adding enzyme, domain 2"/>
    <property type="match status" value="1"/>
</dbReference>
<dbReference type="STRING" id="1261131.lam_838"/>
<dbReference type="Pfam" id="PF12627">
    <property type="entry name" value="PolyA_pol_RNAbd"/>
    <property type="match status" value="1"/>
</dbReference>
<protein>
    <submittedName>
        <fullName evidence="11">tRNA nucleotidyltransferase/poly(A) polymerase</fullName>
    </submittedName>
</protein>
<evidence type="ECO:0000256" key="8">
    <source>
        <dbReference type="RuleBase" id="RU003953"/>
    </source>
</evidence>
<keyword evidence="2 8" id="KW-0808">Transferase</keyword>
<evidence type="ECO:0000256" key="2">
    <source>
        <dbReference type="ARBA" id="ARBA00022679"/>
    </source>
</evidence>
<feature type="domain" description="Poly A polymerase head" evidence="9">
    <location>
        <begin position="31"/>
        <end position="151"/>
    </location>
</feature>
<dbReference type="AlphaFoldDB" id="U6B8W6"/>
<evidence type="ECO:0000256" key="6">
    <source>
        <dbReference type="ARBA" id="ARBA00022741"/>
    </source>
</evidence>
<dbReference type="InterPro" id="IPR043519">
    <property type="entry name" value="NT_sf"/>
</dbReference>
<keyword evidence="6" id="KW-0547">Nucleotide-binding</keyword>
<accession>U6B8W6</accession>
<evidence type="ECO:0000256" key="7">
    <source>
        <dbReference type="ARBA" id="ARBA00022842"/>
    </source>
</evidence>
<evidence type="ECO:0000313" key="12">
    <source>
        <dbReference type="Proteomes" id="UP000017862"/>
    </source>
</evidence>
<dbReference type="Pfam" id="PF01743">
    <property type="entry name" value="PolyA_pol"/>
    <property type="match status" value="1"/>
</dbReference>
<dbReference type="GO" id="GO:0046872">
    <property type="term" value="F:metal ion binding"/>
    <property type="evidence" value="ECO:0007669"/>
    <property type="project" value="UniProtKB-KW"/>
</dbReference>
<dbReference type="GO" id="GO:0000166">
    <property type="term" value="F:nucleotide binding"/>
    <property type="evidence" value="ECO:0007669"/>
    <property type="project" value="UniProtKB-KW"/>
</dbReference>
<proteinExistence type="inferred from homology"/>
<keyword evidence="3" id="KW-0819">tRNA processing</keyword>
<keyword evidence="8" id="KW-0694">RNA-binding</keyword>
<evidence type="ECO:0000259" key="9">
    <source>
        <dbReference type="Pfam" id="PF01743"/>
    </source>
</evidence>
<name>U6B8W6_9HYPH</name>
<dbReference type="EMBL" id="CP006604">
    <property type="protein sequence ID" value="AHA28177.1"/>
    <property type="molecule type" value="Genomic_DNA"/>
</dbReference>
<dbReference type="RefSeq" id="WP_007557521.1">
    <property type="nucleotide sequence ID" value="NC_022793.1"/>
</dbReference>
<evidence type="ECO:0000256" key="1">
    <source>
        <dbReference type="ARBA" id="ARBA00001946"/>
    </source>
</evidence>
<evidence type="ECO:0000313" key="11">
    <source>
        <dbReference type="EMBL" id="AHA28177.1"/>
    </source>
</evidence>
<dbReference type="PANTHER" id="PTHR46173">
    <property type="entry name" value="CCA TRNA NUCLEOTIDYLTRANSFERASE 1, MITOCHONDRIAL"/>
    <property type="match status" value="1"/>
</dbReference>
<organism evidence="11 12">
    <name type="scientific">Candidatus Liberibacter americanus str. Sao Paulo</name>
    <dbReference type="NCBI Taxonomy" id="1261131"/>
    <lineage>
        <taxon>Bacteria</taxon>
        <taxon>Pseudomonadati</taxon>
        <taxon>Pseudomonadota</taxon>
        <taxon>Alphaproteobacteria</taxon>
        <taxon>Hyphomicrobiales</taxon>
        <taxon>Rhizobiaceae</taxon>
        <taxon>Liberibacter</taxon>
    </lineage>
</organism>
<dbReference type="HOGENOM" id="CLU_015961_2_3_5"/>
<evidence type="ECO:0000259" key="10">
    <source>
        <dbReference type="Pfam" id="PF12627"/>
    </source>
</evidence>
<keyword evidence="5" id="KW-0479">Metal-binding</keyword>
<dbReference type="SUPFAM" id="SSF81891">
    <property type="entry name" value="Poly A polymerase C-terminal region-like"/>
    <property type="match status" value="1"/>
</dbReference>
<sequence>MVSVAKCKWFCDPDLIYIMSLLNQGNEKSCIVGGAVRDSLMNVDVKDVDIATTILPDVVIKIFSKTKCAVIPKGIYHGTVTVLLSKKCFDITTLRSDYITDGRNAKVIFTKDWHADALRRDFTINALYADRYGQIIDYVGGLNDIRNNTIRFIGNAHHRIEEDYLRILRFFRFFAHYGKDNIDFNGFSAIKQTKVGLKIVSIERIWSEIKKLLEAKNPIQAVIHMHDSGVFKEIFPYIQCFHIDKFSFLIEGEQKFKWSIDPLLRFIVLIYSQDENFIRYISKKLCLSTAIKHFFLAFIQCNIPINITEKEIIKLFYIYGSDVVIAKLKIFLALNHRHIDNQYAYKIIKIIEDIPYWRKPIFPLRGYDVLKLGINPGKKVGYILDHCKDEWINSFFQLSRKDLLNILQELIKSF</sequence>
<dbReference type="GO" id="GO:0016779">
    <property type="term" value="F:nucleotidyltransferase activity"/>
    <property type="evidence" value="ECO:0007669"/>
    <property type="project" value="UniProtKB-KW"/>
</dbReference>
<evidence type="ECO:0000256" key="4">
    <source>
        <dbReference type="ARBA" id="ARBA00022695"/>
    </source>
</evidence>
<dbReference type="eggNOG" id="COG0617">
    <property type="taxonomic scope" value="Bacteria"/>
</dbReference>
<comment type="cofactor">
    <cofactor evidence="1">
        <name>Mg(2+)</name>
        <dbReference type="ChEBI" id="CHEBI:18420"/>
    </cofactor>
</comment>